<reference evidence="1" key="1">
    <citation type="submission" date="2018-06" db="EMBL/GenBank/DDBJ databases">
        <authorList>
            <person name="Zhirakovskaya E."/>
        </authorList>
    </citation>
    <scope>NUCLEOTIDE SEQUENCE</scope>
</reference>
<accession>A0A3B0VNL3</accession>
<organism evidence="1">
    <name type="scientific">hydrothermal vent metagenome</name>
    <dbReference type="NCBI Taxonomy" id="652676"/>
    <lineage>
        <taxon>unclassified sequences</taxon>
        <taxon>metagenomes</taxon>
        <taxon>ecological metagenomes</taxon>
    </lineage>
</organism>
<sequence>THPSNDGAAKVAGMLQAFFRSEETAVPWYIDVSQLPFKQFLPLVQQ</sequence>
<dbReference type="EMBL" id="UOEU01000865">
    <property type="protein sequence ID" value="VAW41873.1"/>
    <property type="molecule type" value="Genomic_DNA"/>
</dbReference>
<proteinExistence type="predicted"/>
<dbReference type="AlphaFoldDB" id="A0A3B0VNL3"/>
<evidence type="ECO:0000313" key="1">
    <source>
        <dbReference type="EMBL" id="VAW41873.1"/>
    </source>
</evidence>
<gene>
    <name evidence="1" type="ORF">MNBD_CHLOROFLEXI01-1800</name>
</gene>
<feature type="non-terminal residue" evidence="1">
    <location>
        <position position="1"/>
    </location>
</feature>
<name>A0A3B0VNL3_9ZZZZ</name>
<protein>
    <submittedName>
        <fullName evidence="1">Uncharacterized protein</fullName>
    </submittedName>
</protein>